<reference evidence="4 5" key="1">
    <citation type="submission" date="2023-11" db="EMBL/GenBank/DDBJ databases">
        <title>Dfirmibasis_genome.</title>
        <authorList>
            <person name="Edelbroek B."/>
            <person name="Kjellin J."/>
            <person name="Jerlstrom-Hultqvist J."/>
            <person name="Soderbom F."/>
        </authorList>
    </citation>
    <scope>NUCLEOTIDE SEQUENCE [LARGE SCALE GENOMIC DNA]</scope>
    <source>
        <strain evidence="4 5">TNS-C-14</strain>
    </source>
</reference>
<name>A0AAN7TZ95_9MYCE</name>
<protein>
    <recommendedName>
        <fullName evidence="6">28S ribosomal protein S17, mitochondrial</fullName>
    </recommendedName>
</protein>
<dbReference type="CDD" id="cd00364">
    <property type="entry name" value="Ribosomal_uS17"/>
    <property type="match status" value="1"/>
</dbReference>
<dbReference type="Proteomes" id="UP001344447">
    <property type="component" value="Unassembled WGS sequence"/>
</dbReference>
<sequence>MISKIFEIVHKHQKIISGVCISKTHSKTAMCQVKKLYFDKGKYSSLAYKTTKYMIHDPEDICSVGDQVHFKECAPISKRKAHVVEKVVRKNPVTEFLRKNPQYIVTPKEIIERKENDKIKYTHIVDL</sequence>
<evidence type="ECO:0000256" key="3">
    <source>
        <dbReference type="ARBA" id="ARBA00023274"/>
    </source>
</evidence>
<keyword evidence="5" id="KW-1185">Reference proteome</keyword>
<dbReference type="GO" id="GO:1990904">
    <property type="term" value="C:ribonucleoprotein complex"/>
    <property type="evidence" value="ECO:0007669"/>
    <property type="project" value="UniProtKB-KW"/>
</dbReference>
<dbReference type="PANTHER" id="PTHR10744">
    <property type="entry name" value="40S RIBOSOMAL PROTEIN S11 FAMILY MEMBER"/>
    <property type="match status" value="1"/>
</dbReference>
<evidence type="ECO:0000256" key="1">
    <source>
        <dbReference type="ARBA" id="ARBA00010254"/>
    </source>
</evidence>
<accession>A0AAN7TZ95</accession>
<proteinExistence type="inferred from homology"/>
<dbReference type="GO" id="GO:0005739">
    <property type="term" value="C:mitochondrion"/>
    <property type="evidence" value="ECO:0007669"/>
    <property type="project" value="TreeGrafter"/>
</dbReference>
<dbReference type="GO" id="GO:0006412">
    <property type="term" value="P:translation"/>
    <property type="evidence" value="ECO:0007669"/>
    <property type="project" value="InterPro"/>
</dbReference>
<evidence type="ECO:0008006" key="6">
    <source>
        <dbReference type="Google" id="ProtNLM"/>
    </source>
</evidence>
<organism evidence="4 5">
    <name type="scientific">Dictyostelium firmibasis</name>
    <dbReference type="NCBI Taxonomy" id="79012"/>
    <lineage>
        <taxon>Eukaryota</taxon>
        <taxon>Amoebozoa</taxon>
        <taxon>Evosea</taxon>
        <taxon>Eumycetozoa</taxon>
        <taxon>Dictyostelia</taxon>
        <taxon>Dictyosteliales</taxon>
        <taxon>Dictyosteliaceae</taxon>
        <taxon>Dictyostelium</taxon>
    </lineage>
</organism>
<dbReference type="AlphaFoldDB" id="A0AAN7TZ95"/>
<comment type="caution">
    <text evidence="4">The sequence shown here is derived from an EMBL/GenBank/DDBJ whole genome shotgun (WGS) entry which is preliminary data.</text>
</comment>
<keyword evidence="3" id="KW-0687">Ribonucleoprotein</keyword>
<comment type="similarity">
    <text evidence="1">Belongs to the universal ribosomal protein uS17 family.</text>
</comment>
<gene>
    <name evidence="4" type="ORF">RB653_003033</name>
</gene>
<dbReference type="GO" id="GO:0005840">
    <property type="term" value="C:ribosome"/>
    <property type="evidence" value="ECO:0007669"/>
    <property type="project" value="UniProtKB-KW"/>
</dbReference>
<evidence type="ECO:0000256" key="2">
    <source>
        <dbReference type="ARBA" id="ARBA00022980"/>
    </source>
</evidence>
<evidence type="ECO:0000313" key="5">
    <source>
        <dbReference type="Proteomes" id="UP001344447"/>
    </source>
</evidence>
<dbReference type="InterPro" id="IPR012340">
    <property type="entry name" value="NA-bd_OB-fold"/>
</dbReference>
<dbReference type="Gene3D" id="2.40.50.140">
    <property type="entry name" value="Nucleic acid-binding proteins"/>
    <property type="match status" value="1"/>
</dbReference>
<evidence type="ECO:0000313" key="4">
    <source>
        <dbReference type="EMBL" id="KAK5578080.1"/>
    </source>
</evidence>
<dbReference type="Pfam" id="PF00366">
    <property type="entry name" value="Ribosomal_S17"/>
    <property type="match status" value="1"/>
</dbReference>
<dbReference type="GO" id="GO:0003735">
    <property type="term" value="F:structural constituent of ribosome"/>
    <property type="evidence" value="ECO:0007669"/>
    <property type="project" value="InterPro"/>
</dbReference>
<dbReference type="EMBL" id="JAVFKY010000004">
    <property type="protein sequence ID" value="KAK5578080.1"/>
    <property type="molecule type" value="Genomic_DNA"/>
</dbReference>
<dbReference type="PANTHER" id="PTHR10744:SF1">
    <property type="entry name" value="SMALL RIBOSOMAL SUBUNIT PROTEIN US17M"/>
    <property type="match status" value="1"/>
</dbReference>
<dbReference type="SUPFAM" id="SSF50249">
    <property type="entry name" value="Nucleic acid-binding proteins"/>
    <property type="match status" value="1"/>
</dbReference>
<dbReference type="InterPro" id="IPR000266">
    <property type="entry name" value="Ribosomal_uS17"/>
</dbReference>
<keyword evidence="2" id="KW-0689">Ribosomal protein</keyword>